<dbReference type="AlphaFoldDB" id="A0A2Z4Y3R2"/>
<dbReference type="KEGG" id="schv:BRCON_1003"/>
<proteinExistence type="predicted"/>
<protein>
    <submittedName>
        <fullName evidence="1">Uncharacterized protein</fullName>
    </submittedName>
</protein>
<organism evidence="1 2">
    <name type="scientific">Sumerlaea chitinivorans</name>
    <dbReference type="NCBI Taxonomy" id="2250252"/>
    <lineage>
        <taxon>Bacteria</taxon>
        <taxon>Candidatus Sumerlaeota</taxon>
        <taxon>Candidatus Sumerlaeia</taxon>
        <taxon>Candidatus Sumerlaeales</taxon>
        <taxon>Candidatus Sumerlaeaceae</taxon>
        <taxon>Candidatus Sumerlaea</taxon>
    </lineage>
</organism>
<dbReference type="EMBL" id="CP030759">
    <property type="protein sequence ID" value="AXA35780.1"/>
    <property type="molecule type" value="Genomic_DNA"/>
</dbReference>
<evidence type="ECO:0000313" key="1">
    <source>
        <dbReference type="EMBL" id="AXA35780.1"/>
    </source>
</evidence>
<name>A0A2Z4Y3R2_SUMC1</name>
<reference evidence="1 2" key="1">
    <citation type="submission" date="2018-05" db="EMBL/GenBank/DDBJ databases">
        <title>A metagenomic window into the 2 km-deep terrestrial subsurface aquifer revealed taxonomically and functionally diverse microbial community comprising novel uncultured bacterial lineages.</title>
        <authorList>
            <person name="Kadnikov V.V."/>
            <person name="Mardanov A.V."/>
            <person name="Beletsky A.V."/>
            <person name="Banks D."/>
            <person name="Pimenov N.V."/>
            <person name="Frank Y.A."/>
            <person name="Karnachuk O.V."/>
            <person name="Ravin N.V."/>
        </authorList>
    </citation>
    <scope>NUCLEOTIDE SEQUENCE [LARGE SCALE GENOMIC DNA]</scope>
    <source>
        <strain evidence="1">BY</strain>
    </source>
</reference>
<dbReference type="Proteomes" id="UP000262583">
    <property type="component" value="Chromosome"/>
</dbReference>
<accession>A0A2Z4Y3R2</accession>
<evidence type="ECO:0000313" key="2">
    <source>
        <dbReference type="Proteomes" id="UP000262583"/>
    </source>
</evidence>
<gene>
    <name evidence="1" type="ORF">BRCON_1003</name>
</gene>
<sequence>MIVELPLGTANGTPKELAVPFARGAWTTPLHPQPNAAIVTLTNHANLITASLFLRILSILCQIEQAKPV</sequence>